<dbReference type="Gene3D" id="2.130.10.10">
    <property type="entry name" value="YVTN repeat-like/Quinoprotein amine dehydrogenase"/>
    <property type="match status" value="1"/>
</dbReference>
<protein>
    <submittedName>
        <fullName evidence="1">Neuraminidase</fullName>
    </submittedName>
</protein>
<evidence type="ECO:0000313" key="2">
    <source>
        <dbReference type="Proteomes" id="UP001291309"/>
    </source>
</evidence>
<dbReference type="Proteomes" id="UP001291309">
    <property type="component" value="Unassembled WGS sequence"/>
</dbReference>
<keyword evidence="2" id="KW-1185">Reference proteome</keyword>
<sequence length="306" mass="32451">MAEKDWEKLGELAEGLQVGAVSVSREGFGLVGTRTEPTAGTLPERMRGRRAQLHRATAKGLERVYEGLGWVQALDCHGSLCVALGATLKASGSGSDYHLLVSTDGGTQWNLRGLVPAPSAAQVLAVSADEIWVLGAYFLGRTTDGGANWTEPTLDGERNPHSERLRRTERGVALLGKGLLLSNDGGTSWSREAQGTAKLVDVDGAYVLAAEGNQPKVGERRGGEVRWLSPLPSGRDPLRLAVEGPTLRVLTRNADPSKGVEPAVHVSEDGGKSWSTQKLDVGAHVDIASRHGLGADMRGRVFGRLA</sequence>
<dbReference type="EMBL" id="JAXIVS010000002">
    <property type="protein sequence ID" value="MDY7226298.1"/>
    <property type="molecule type" value="Genomic_DNA"/>
</dbReference>
<proteinExistence type="predicted"/>
<organism evidence="1 2">
    <name type="scientific">Hyalangium rubrum</name>
    <dbReference type="NCBI Taxonomy" id="3103134"/>
    <lineage>
        <taxon>Bacteria</taxon>
        <taxon>Pseudomonadati</taxon>
        <taxon>Myxococcota</taxon>
        <taxon>Myxococcia</taxon>
        <taxon>Myxococcales</taxon>
        <taxon>Cystobacterineae</taxon>
        <taxon>Archangiaceae</taxon>
        <taxon>Hyalangium</taxon>
    </lineage>
</organism>
<evidence type="ECO:0000313" key="1">
    <source>
        <dbReference type="EMBL" id="MDY7226298.1"/>
    </source>
</evidence>
<dbReference type="CDD" id="cd15482">
    <property type="entry name" value="Sialidase_non-viral"/>
    <property type="match status" value="1"/>
</dbReference>
<gene>
    <name evidence="1" type="ORF">SYV04_07875</name>
</gene>
<dbReference type="InterPro" id="IPR015943">
    <property type="entry name" value="WD40/YVTN_repeat-like_dom_sf"/>
</dbReference>
<dbReference type="RefSeq" id="WP_321545018.1">
    <property type="nucleotide sequence ID" value="NZ_JAXIVS010000002.1"/>
</dbReference>
<reference evidence="1 2" key="1">
    <citation type="submission" date="2023-12" db="EMBL/GenBank/DDBJ databases">
        <title>the genome sequence of Hyalangium sp. s54d21.</title>
        <authorList>
            <person name="Zhang X."/>
        </authorList>
    </citation>
    <scope>NUCLEOTIDE SEQUENCE [LARGE SCALE GENOMIC DNA]</scope>
    <source>
        <strain evidence="2">s54d21</strain>
    </source>
</reference>
<dbReference type="SUPFAM" id="SSF110296">
    <property type="entry name" value="Oligoxyloglucan reducing end-specific cellobiohydrolase"/>
    <property type="match status" value="1"/>
</dbReference>
<name>A0ABU5GYL8_9BACT</name>
<accession>A0ABU5GYL8</accession>
<comment type="caution">
    <text evidence="1">The sequence shown here is derived from an EMBL/GenBank/DDBJ whole genome shotgun (WGS) entry which is preliminary data.</text>
</comment>